<evidence type="ECO:0000313" key="2">
    <source>
        <dbReference type="EMBL" id="RAY11304.1"/>
    </source>
</evidence>
<keyword evidence="1" id="KW-0378">Hydrolase</keyword>
<accession>A0A365GWV3</accession>
<keyword evidence="3" id="KW-1185">Reference proteome</keyword>
<dbReference type="Pfam" id="PF04203">
    <property type="entry name" value="Sortase"/>
    <property type="match status" value="1"/>
</dbReference>
<dbReference type="InterPro" id="IPR005754">
    <property type="entry name" value="Sortase"/>
</dbReference>
<dbReference type="Proteomes" id="UP000251891">
    <property type="component" value="Unassembled WGS sequence"/>
</dbReference>
<reference evidence="2 3" key="1">
    <citation type="submission" date="2018-06" db="EMBL/GenBank/DDBJ databases">
        <title>Actinomadura craniellae sp. nov. isolated from marine sponge Craniella sp.</title>
        <authorList>
            <person name="Li L."/>
            <person name="Xu Q.H."/>
            <person name="Lin H.W."/>
            <person name="Lu Y.H."/>
        </authorList>
    </citation>
    <scope>NUCLEOTIDE SEQUENCE [LARGE SCALE GENOMIC DNA]</scope>
    <source>
        <strain evidence="2 3">LHW63021</strain>
    </source>
</reference>
<dbReference type="InterPro" id="IPR042001">
    <property type="entry name" value="Sortase_F"/>
</dbReference>
<name>A0A365GWV3_9ACTN</name>
<proteinExistence type="predicted"/>
<protein>
    <submittedName>
        <fullName evidence="2">Class F sortase</fullName>
    </submittedName>
</protein>
<gene>
    <name evidence="2" type="ORF">DPM19_31015</name>
</gene>
<dbReference type="EMBL" id="QLYX01000020">
    <property type="protein sequence ID" value="RAY11304.1"/>
    <property type="molecule type" value="Genomic_DNA"/>
</dbReference>
<dbReference type="AlphaFoldDB" id="A0A365GWV3"/>
<evidence type="ECO:0000313" key="3">
    <source>
        <dbReference type="Proteomes" id="UP000251891"/>
    </source>
</evidence>
<organism evidence="2 3">
    <name type="scientific">Actinomadura craniellae</name>
    <dbReference type="NCBI Taxonomy" id="2231787"/>
    <lineage>
        <taxon>Bacteria</taxon>
        <taxon>Bacillati</taxon>
        <taxon>Actinomycetota</taxon>
        <taxon>Actinomycetes</taxon>
        <taxon>Streptosporangiales</taxon>
        <taxon>Thermomonosporaceae</taxon>
        <taxon>Actinomadura</taxon>
    </lineage>
</organism>
<dbReference type="InterPro" id="IPR023365">
    <property type="entry name" value="Sortase_dom-sf"/>
</dbReference>
<evidence type="ECO:0000256" key="1">
    <source>
        <dbReference type="ARBA" id="ARBA00022801"/>
    </source>
</evidence>
<dbReference type="Gene3D" id="2.40.260.10">
    <property type="entry name" value="Sortase"/>
    <property type="match status" value="1"/>
</dbReference>
<dbReference type="CDD" id="cd05829">
    <property type="entry name" value="Sortase_F"/>
    <property type="match status" value="1"/>
</dbReference>
<sequence>MVDVALAGAAIVAALTVWQAPAGPPLPPRSAAHPDPVTPRPVRALPPARPVRLEIPEIGVRTPLVTLAKNSDGTIEVPARADRAGWYRPGPAPGSTGPAVIVGHVDSRRGPAVFHRLGDLRPGNTVRVVRAGGSVAVFRIDSVERVSKDRFPTQRVYGPLPYPGLRLITCGGRFDSGDGRYVDNIIAYAHLV</sequence>
<dbReference type="SUPFAM" id="SSF63817">
    <property type="entry name" value="Sortase"/>
    <property type="match status" value="1"/>
</dbReference>
<dbReference type="NCBIfam" id="NF033748">
    <property type="entry name" value="class_F_sortase"/>
    <property type="match status" value="1"/>
</dbReference>
<dbReference type="GO" id="GO:0016787">
    <property type="term" value="F:hydrolase activity"/>
    <property type="evidence" value="ECO:0007669"/>
    <property type="project" value="UniProtKB-KW"/>
</dbReference>
<dbReference type="OrthoDB" id="525039at2"/>
<comment type="caution">
    <text evidence="2">The sequence shown here is derived from an EMBL/GenBank/DDBJ whole genome shotgun (WGS) entry which is preliminary data.</text>
</comment>